<sequence length="259" mass="28358">MTRLRVGHIDLSFHDASALEVEAVLQRHGHAIERSAAPHEETFRRMGRGEIDVLVSAWLPASHGRYLAPFRSEVREITVLYEPYCIWGVPDYVPASIAGVADLLMPPALDRMERLIQGINPGAGISRFSEAMIVEYGLAAAGYHFRTGTEQDCFGRFGDAVAASRWVVIPLWHPQALHHRHRIRALEEPKGLLGGVDKATLIVRRDAEANIGQAALAELAMLHLGNDRLSALDDALRSAYGLDAQPPAPGRPADTATDL</sequence>
<comment type="caution">
    <text evidence="2">The sequence shown here is derived from an EMBL/GenBank/DDBJ whole genome shotgun (WGS) entry which is preliminary data.</text>
</comment>
<dbReference type="Gene3D" id="3.10.105.10">
    <property type="entry name" value="Dipeptide-binding Protein, Domain 3"/>
    <property type="match status" value="1"/>
</dbReference>
<dbReference type="Pfam" id="PF04069">
    <property type="entry name" value="OpuAC"/>
    <property type="match status" value="1"/>
</dbReference>
<protein>
    <submittedName>
        <fullName evidence="2">Glycine betaine/proline transport system substrate-binding protein</fullName>
    </submittedName>
</protein>
<feature type="domain" description="ABC-type glycine betaine transport system substrate-binding" evidence="1">
    <location>
        <begin position="4"/>
        <end position="235"/>
    </location>
</feature>
<dbReference type="EMBL" id="JAVDPW010000005">
    <property type="protein sequence ID" value="MDR6290901.1"/>
    <property type="molecule type" value="Genomic_DNA"/>
</dbReference>
<dbReference type="Gene3D" id="3.40.190.100">
    <property type="entry name" value="Glycine betaine-binding periplasmic protein, domain 2"/>
    <property type="match status" value="1"/>
</dbReference>
<evidence type="ECO:0000313" key="2">
    <source>
        <dbReference type="EMBL" id="MDR6290901.1"/>
    </source>
</evidence>
<keyword evidence="3" id="KW-1185">Reference proteome</keyword>
<dbReference type="InterPro" id="IPR007210">
    <property type="entry name" value="ABC_Gly_betaine_transp_sub-bd"/>
</dbReference>
<dbReference type="RefSeq" id="WP_309795688.1">
    <property type="nucleotide sequence ID" value="NZ_JAVDPW010000005.1"/>
</dbReference>
<name>A0ABU1JQK4_9PROT</name>
<dbReference type="Proteomes" id="UP001262410">
    <property type="component" value="Unassembled WGS sequence"/>
</dbReference>
<dbReference type="SUPFAM" id="SSF53850">
    <property type="entry name" value="Periplasmic binding protein-like II"/>
    <property type="match status" value="1"/>
</dbReference>
<evidence type="ECO:0000313" key="3">
    <source>
        <dbReference type="Proteomes" id="UP001262410"/>
    </source>
</evidence>
<organism evidence="2 3">
    <name type="scientific">Inquilinus ginsengisoli</name>
    <dbReference type="NCBI Taxonomy" id="363840"/>
    <lineage>
        <taxon>Bacteria</taxon>
        <taxon>Pseudomonadati</taxon>
        <taxon>Pseudomonadota</taxon>
        <taxon>Alphaproteobacteria</taxon>
        <taxon>Rhodospirillales</taxon>
        <taxon>Rhodospirillaceae</taxon>
        <taxon>Inquilinus</taxon>
    </lineage>
</organism>
<gene>
    <name evidence="2" type="ORF">E9232_003427</name>
</gene>
<reference evidence="2 3" key="1">
    <citation type="submission" date="2023-07" db="EMBL/GenBank/DDBJ databases">
        <title>Sorghum-associated microbial communities from plants grown in Nebraska, USA.</title>
        <authorList>
            <person name="Schachtman D."/>
        </authorList>
    </citation>
    <scope>NUCLEOTIDE SEQUENCE [LARGE SCALE GENOMIC DNA]</scope>
    <source>
        <strain evidence="2 3">584</strain>
    </source>
</reference>
<accession>A0ABU1JQK4</accession>
<proteinExistence type="predicted"/>
<evidence type="ECO:0000259" key="1">
    <source>
        <dbReference type="Pfam" id="PF04069"/>
    </source>
</evidence>